<sequence>MEKYQNSKYVFVVGIGGSDLASKAVWNAMTLHKTDLEKKLFFLESPDAREYEEIANIVNNEILNLDEIVFITISKSGGTVETLETFHKTFDILSEKFGQPINERSIVISTKNSPLWKLAEEKNIEKIAWDGEVGGRFSAFTTPHLTVLSIAGLHDETFIEGGKEMAKESELDDSKSKKLAQSIFENYKREVNILDFFIFNSELEDLGKWARQLIAESLAIFTPTVSIGPTDLHSMLELYLSGPKNRFTIFIKSQEEIESSVNESAYENVTRAYEQADLPFEKYEMSEISEREIGRFMAFMMETTIELAKLLEVDPYDQPAVEKYKEEITHP</sequence>
<dbReference type="SUPFAM" id="SSF53697">
    <property type="entry name" value="SIS domain"/>
    <property type="match status" value="1"/>
</dbReference>
<evidence type="ECO:0000313" key="5">
    <source>
        <dbReference type="Proteomes" id="UP000177697"/>
    </source>
</evidence>
<protein>
    <submittedName>
        <fullName evidence="4">Uncharacterized protein</fullName>
    </submittedName>
</protein>
<dbReference type="GO" id="GO:0097367">
    <property type="term" value="F:carbohydrate derivative binding"/>
    <property type="evidence" value="ECO:0007669"/>
    <property type="project" value="InterPro"/>
</dbReference>
<dbReference type="GO" id="GO:0006096">
    <property type="term" value="P:glycolytic process"/>
    <property type="evidence" value="ECO:0007669"/>
    <property type="project" value="UniProtKB-KW"/>
</dbReference>
<dbReference type="InterPro" id="IPR046348">
    <property type="entry name" value="SIS_dom_sf"/>
</dbReference>
<dbReference type="PANTHER" id="PTHR11469">
    <property type="entry name" value="GLUCOSE-6-PHOSPHATE ISOMERASE"/>
    <property type="match status" value="1"/>
</dbReference>
<dbReference type="PROSITE" id="PS00174">
    <property type="entry name" value="P_GLUCOSE_ISOMERASE_2"/>
    <property type="match status" value="1"/>
</dbReference>
<organism evidence="4 5">
    <name type="scientific">Candidatus Zambryskibacteria bacterium RIFOXYC1_FULL_39_10</name>
    <dbReference type="NCBI Taxonomy" id="1802779"/>
    <lineage>
        <taxon>Bacteria</taxon>
        <taxon>Candidatus Zambryskiibacteriota</taxon>
    </lineage>
</organism>
<keyword evidence="1" id="KW-0312">Gluconeogenesis</keyword>
<dbReference type="EMBL" id="MHWW01000006">
    <property type="protein sequence ID" value="OHB15655.1"/>
    <property type="molecule type" value="Genomic_DNA"/>
</dbReference>
<dbReference type="GO" id="GO:0005829">
    <property type="term" value="C:cytosol"/>
    <property type="evidence" value="ECO:0007669"/>
    <property type="project" value="TreeGrafter"/>
</dbReference>
<dbReference type="GO" id="GO:0004347">
    <property type="term" value="F:glucose-6-phosphate isomerase activity"/>
    <property type="evidence" value="ECO:0007669"/>
    <property type="project" value="InterPro"/>
</dbReference>
<keyword evidence="2" id="KW-0324">Glycolysis</keyword>
<keyword evidence="3" id="KW-0413">Isomerase</keyword>
<evidence type="ECO:0000256" key="2">
    <source>
        <dbReference type="ARBA" id="ARBA00023152"/>
    </source>
</evidence>
<proteinExistence type="predicted"/>
<dbReference type="PANTHER" id="PTHR11469:SF1">
    <property type="entry name" value="GLUCOSE-6-PHOSPHATE ISOMERASE"/>
    <property type="match status" value="1"/>
</dbReference>
<comment type="caution">
    <text evidence="4">The sequence shown here is derived from an EMBL/GenBank/DDBJ whole genome shotgun (WGS) entry which is preliminary data.</text>
</comment>
<evidence type="ECO:0000256" key="1">
    <source>
        <dbReference type="ARBA" id="ARBA00022432"/>
    </source>
</evidence>
<dbReference type="Gene3D" id="3.40.50.10490">
    <property type="entry name" value="Glucose-6-phosphate isomerase like protein, domain 1"/>
    <property type="match status" value="3"/>
</dbReference>
<evidence type="ECO:0000313" key="4">
    <source>
        <dbReference type="EMBL" id="OHB15655.1"/>
    </source>
</evidence>
<dbReference type="Proteomes" id="UP000177697">
    <property type="component" value="Unassembled WGS sequence"/>
</dbReference>
<accession>A0A1G2V200</accession>
<dbReference type="AlphaFoldDB" id="A0A1G2V200"/>
<dbReference type="Pfam" id="PF00342">
    <property type="entry name" value="PGI"/>
    <property type="match status" value="1"/>
</dbReference>
<reference evidence="4 5" key="1">
    <citation type="journal article" date="2016" name="Nat. Commun.">
        <title>Thousands of microbial genomes shed light on interconnected biogeochemical processes in an aquifer system.</title>
        <authorList>
            <person name="Anantharaman K."/>
            <person name="Brown C.T."/>
            <person name="Hug L.A."/>
            <person name="Sharon I."/>
            <person name="Castelle C.J."/>
            <person name="Probst A.J."/>
            <person name="Thomas B.C."/>
            <person name="Singh A."/>
            <person name="Wilkins M.J."/>
            <person name="Karaoz U."/>
            <person name="Brodie E.L."/>
            <person name="Williams K.H."/>
            <person name="Hubbard S.S."/>
            <person name="Banfield J.F."/>
        </authorList>
    </citation>
    <scope>NUCLEOTIDE SEQUENCE [LARGE SCALE GENOMIC DNA]</scope>
</reference>
<dbReference type="GO" id="GO:0048029">
    <property type="term" value="F:monosaccharide binding"/>
    <property type="evidence" value="ECO:0007669"/>
    <property type="project" value="TreeGrafter"/>
</dbReference>
<dbReference type="InterPro" id="IPR018189">
    <property type="entry name" value="Phosphoglucose_isomerase_CS"/>
</dbReference>
<dbReference type="InterPro" id="IPR001672">
    <property type="entry name" value="G6P_Isomerase"/>
</dbReference>
<gene>
    <name evidence="4" type="ORF">A2431_00660</name>
</gene>
<name>A0A1G2V200_9BACT</name>
<dbReference type="GO" id="GO:0051156">
    <property type="term" value="P:glucose 6-phosphate metabolic process"/>
    <property type="evidence" value="ECO:0007669"/>
    <property type="project" value="TreeGrafter"/>
</dbReference>
<dbReference type="GO" id="GO:0006094">
    <property type="term" value="P:gluconeogenesis"/>
    <property type="evidence" value="ECO:0007669"/>
    <property type="project" value="UniProtKB-KW"/>
</dbReference>
<evidence type="ECO:0000256" key="3">
    <source>
        <dbReference type="ARBA" id="ARBA00023235"/>
    </source>
</evidence>
<dbReference type="PROSITE" id="PS51463">
    <property type="entry name" value="P_GLUCOSE_ISOMERASE_3"/>
    <property type="match status" value="1"/>
</dbReference>